<proteinExistence type="predicted"/>
<evidence type="ECO:0000313" key="1">
    <source>
        <dbReference type="EMBL" id="KGO18308.1"/>
    </source>
</evidence>
<organism evidence="1 2">
    <name type="scientific">Oenococcus alcoholitolerans</name>
    <dbReference type="NCBI Taxonomy" id="931074"/>
    <lineage>
        <taxon>Bacteria</taxon>
        <taxon>Bacillati</taxon>
        <taxon>Bacillota</taxon>
        <taxon>Bacilli</taxon>
        <taxon>Lactobacillales</taxon>
        <taxon>Lactobacillaceae</taxon>
        <taxon>Oenococcus</taxon>
    </lineage>
</organism>
<feature type="non-terminal residue" evidence="1">
    <location>
        <position position="1"/>
    </location>
</feature>
<protein>
    <submittedName>
        <fullName evidence="1">Uncharacterized protein</fullName>
    </submittedName>
</protein>
<accession>A0ABR4XNE6</accession>
<keyword evidence="2" id="KW-1185">Reference proteome</keyword>
<name>A0ABR4XNE6_9LACO</name>
<sequence>IKIANSGKLIYYGQITTVNSDQTTNVDTLTANYIWNIFNGEIIVKSYSGTNYELHIVSMLKKYFSSNAGTIISGLTSSTSTVFAVTNSEGVSTCNLIDYLIRGFKLHNVVLGVNGLIRGIANGMPFYYPNLDVHQVT</sequence>
<dbReference type="Proteomes" id="UP000030023">
    <property type="component" value="Unassembled WGS sequence"/>
</dbReference>
<feature type="non-terminal residue" evidence="1">
    <location>
        <position position="137"/>
    </location>
</feature>
<dbReference type="EMBL" id="AXCV01000686">
    <property type="protein sequence ID" value="KGO18308.1"/>
    <property type="molecule type" value="Genomic_DNA"/>
</dbReference>
<reference evidence="1 2" key="1">
    <citation type="journal article" date="2014" name="Antonie Van Leeuwenhoek">
        <title>Oenococcus alcoholitolerans sp. nov., a lactic acid bacteria isolated from cachaca and ethanol fermentation processes.</title>
        <authorList>
            <person name="Badotti F."/>
            <person name="Moreira A.P."/>
            <person name="Tonon L.A."/>
            <person name="de Lucena B.T."/>
            <person name="Gomes Fde C."/>
            <person name="Kruger R."/>
            <person name="Thompson C.C."/>
            <person name="de Morais M.A.Jr."/>
            <person name="Rosa C.A."/>
            <person name="Thompson F.L."/>
        </authorList>
    </citation>
    <scope>NUCLEOTIDE SEQUENCE [LARGE SCALE GENOMIC DNA]</scope>
    <source>
        <strain evidence="1 2">UFRJ-M7.2.18</strain>
    </source>
</reference>
<comment type="caution">
    <text evidence="1">The sequence shown here is derived from an EMBL/GenBank/DDBJ whole genome shotgun (WGS) entry which is preliminary data.</text>
</comment>
<evidence type="ECO:0000313" key="2">
    <source>
        <dbReference type="Proteomes" id="UP000030023"/>
    </source>
</evidence>
<gene>
    <name evidence="1" type="ORF">Q757_10405</name>
</gene>